<evidence type="ECO:0000313" key="3">
    <source>
        <dbReference type="EMBL" id="NYH96292.1"/>
    </source>
</evidence>
<keyword evidence="4" id="KW-1185">Reference proteome</keyword>
<sequence>MADPWAAFQDADEWDDFEDAEPKSSQPAPTALPSLGANSIVAARDGDTFKLDSGHNLRVWGVDAPELKQQGWDRQGRPVPIGANALNATSTAIQRGPTTIGEAVGSSYGRPVAPVSVGGIDLGTTLARQGNALAAPEYLDGDPERRSDYMEAERRARQNLLGVHGVLAQTPQAYRADPGHVPDRETIAQFWDTPTPFAGLRPEIEAGYLEVTRTGSADDILAYAKANGFTIDPAETRRFVASRDGGAKVDWRIGYKDKPKPLTDLGDGRPGAVIRGVGDGLLAGALDEAGAAVDAIGLTPGRENVFNSDRRLADIWFNNQQQNASIIGHDDMAHPGYRLGGQLAGGLLVPFGAKARTVPQLFRVGAAYGGAEGFFGTDGELGERAIGGAIGVPVGGAIGAGGGKALEGIAKLAPRVARGLRRNGHDRQSPVPGTTSAESASVPPQMEGYASGGPVSSAHVGDPAAAAGMQRLRGEAARAPSLGPERAVGFDGIPPPPEGYTIDKPGAIGMNGDRQRDYIDVSGPVRPGRLDQPLTDAQRRALAENIAPGDVLPIASNEVAGISEAVAKDAGRFEPAVPVDEMAALDSRVVRAQTGTELPKRGPVDLVTWLRTQGGIRDQGGELTAMGIGNRSRDLDFARGEQRFGQLVRDDGMNLDDAAFRAWEAGYLPGDERPDVNAFLDAIARTHSGAERFFHPDDLAEVAQFEGMRADRISLEEQLAEGPVFNDRSVPAGEQPFPPIKAYEEWPAGGPDFAGNLNLSKLESPQDIARALNMTQRRVGFDAETRNRISHAETERLASELNLTPDKLLARRRGQALNAEEALAARQILAKSGNELVNAARRIRALDDPGDEAFADFRQKWMRHVAIQEQVSGMTAEAGRALQQFRMAADSRAVRGDVLSALVRGGGGKDNLKNAADLLVDAAEASPGVFNALAEKATKPRWQNKLSQWYVNFLLSWPQTHAVNVTSNALTAIAQIPEHMAGAAIGKARQLFPGASIDRVTGSEVGARAFGLIQGAREGARMFAKGLKTGEPSDFASKVEGEEYKAIGGALGEVIRVPTRFLTAEDEFFKGIARRMEINAQAVRIAHQEGLKGDAASRRIAELVADPTDEMFEAALDYGRYLTFQRPLSGFPQDVSNAAQKNIVIRTFLPFIRTPTNLLKFATERSPAAPLLKDWRDDFAAGGARRDMALSKVMLGTGLGAAIYQGAAEGHITGSAPSDPKKARLLYADGWKPYSVRVGDTYYSYKRLDPFSTTLGVAADLATLPEGMSERQKDDKTTLLVASIMGNLASKTWMSGISDVVSALHEPDRYAGNMLERLVGSFLVPNLVAGTARTIDPTYRQTETIGEGLRSRIPGARESLLPRRDVWGREISNEGGVGPDFLSPLWVSKALDDPVNHELMQLDYAPGLPGKSVGGKQLTPEEYDRYLEVSGKLSHQRLTGLVTSPEWSAIDEEGKVKAAKKVVAAARSDARNLLFGDDKASDGDEWDEFEGDSDEWDEFDDPPQRDVLGSLQSAIPGLGVTSGYRTPEYQADMRRRGYTPARNSAHLDGSALDLTPPRGRSLGWLANQVRKVEPDARLLPEGDHLHAVFPNWYGAPALGNARRAGLRNPMAGR</sequence>
<dbReference type="EMBL" id="JACBZF010000004">
    <property type="protein sequence ID" value="NYH96292.1"/>
    <property type="molecule type" value="Genomic_DNA"/>
</dbReference>
<accession>A0A7Z0BWI2</accession>
<keyword evidence="3" id="KW-0378">Hydrolase</keyword>
<evidence type="ECO:0000313" key="4">
    <source>
        <dbReference type="Proteomes" id="UP000522081"/>
    </source>
</evidence>
<gene>
    <name evidence="3" type="ORF">FHS75_002624</name>
</gene>
<feature type="region of interest" description="Disordered" evidence="1">
    <location>
        <begin position="1"/>
        <end position="37"/>
    </location>
</feature>
<feature type="region of interest" description="Disordered" evidence="1">
    <location>
        <begin position="418"/>
        <end position="495"/>
    </location>
</feature>
<proteinExistence type="predicted"/>
<keyword evidence="3" id="KW-0540">Nuclease</keyword>
<dbReference type="Gene3D" id="3.30.1380.10">
    <property type="match status" value="1"/>
</dbReference>
<dbReference type="RefSeq" id="WP_179408110.1">
    <property type="nucleotide sequence ID" value="NZ_BMGF01000004.1"/>
</dbReference>
<reference evidence="3 4" key="1">
    <citation type="submission" date="2020-07" db="EMBL/GenBank/DDBJ databases">
        <title>Genomic Encyclopedia of Type Strains, Phase IV (KMG-IV): sequencing the most valuable type-strain genomes for metagenomic binning, comparative biology and taxonomic classification.</title>
        <authorList>
            <person name="Goeker M."/>
        </authorList>
    </citation>
    <scope>NUCLEOTIDE SEQUENCE [LARGE SCALE GENOMIC DNA]</scope>
    <source>
        <strain evidence="3 4">DSM 29043</strain>
    </source>
</reference>
<dbReference type="Gene3D" id="2.40.50.90">
    <property type="match status" value="1"/>
</dbReference>
<dbReference type="InterPro" id="IPR009045">
    <property type="entry name" value="Zn_M74/Hedgehog-like"/>
</dbReference>
<feature type="domain" description="TNase-like" evidence="2">
    <location>
        <begin position="40"/>
        <end position="166"/>
    </location>
</feature>
<dbReference type="InterPro" id="IPR035437">
    <property type="entry name" value="SNase_OB-fold_sf"/>
</dbReference>
<protein>
    <submittedName>
        <fullName evidence="3">Endonuclease YncB(Thermonuclease family)</fullName>
    </submittedName>
</protein>
<comment type="caution">
    <text evidence="3">The sequence shown here is derived from an EMBL/GenBank/DDBJ whole genome shotgun (WGS) entry which is preliminary data.</text>
</comment>
<keyword evidence="3" id="KW-0255">Endonuclease</keyword>
<dbReference type="SMART" id="SM00318">
    <property type="entry name" value="SNc"/>
    <property type="match status" value="1"/>
</dbReference>
<dbReference type="SUPFAM" id="SSF50199">
    <property type="entry name" value="Staphylococcal nuclease"/>
    <property type="match status" value="1"/>
</dbReference>
<name>A0A7Z0BWI2_9SPHN</name>
<evidence type="ECO:0000256" key="1">
    <source>
        <dbReference type="SAM" id="MobiDB-lite"/>
    </source>
</evidence>
<organism evidence="3 4">
    <name type="scientific">Novosphingobium marinum</name>
    <dbReference type="NCBI Taxonomy" id="1514948"/>
    <lineage>
        <taxon>Bacteria</taxon>
        <taxon>Pseudomonadati</taxon>
        <taxon>Pseudomonadota</taxon>
        <taxon>Alphaproteobacteria</taxon>
        <taxon>Sphingomonadales</taxon>
        <taxon>Sphingomonadaceae</taxon>
        <taxon>Novosphingobium</taxon>
    </lineage>
</organism>
<dbReference type="Proteomes" id="UP000522081">
    <property type="component" value="Unassembled WGS sequence"/>
</dbReference>
<dbReference type="InterPro" id="IPR016071">
    <property type="entry name" value="Staphylococal_nuclease_OB-fold"/>
</dbReference>
<dbReference type="GO" id="GO:0004519">
    <property type="term" value="F:endonuclease activity"/>
    <property type="evidence" value="ECO:0007669"/>
    <property type="project" value="UniProtKB-KW"/>
</dbReference>
<evidence type="ECO:0000259" key="2">
    <source>
        <dbReference type="SMART" id="SM00318"/>
    </source>
</evidence>
<feature type="compositionally biased region" description="Acidic residues" evidence="1">
    <location>
        <begin position="10"/>
        <end position="19"/>
    </location>
</feature>
<dbReference type="SUPFAM" id="SSF55166">
    <property type="entry name" value="Hedgehog/DD-peptidase"/>
    <property type="match status" value="1"/>
</dbReference>